<dbReference type="SUPFAM" id="SSF51735">
    <property type="entry name" value="NAD(P)-binding Rossmann-fold domains"/>
    <property type="match status" value="1"/>
</dbReference>
<evidence type="ECO:0000256" key="1">
    <source>
        <dbReference type="ARBA" id="ARBA00007430"/>
    </source>
</evidence>
<gene>
    <name evidence="5" type="ORF">FHS94_001122</name>
</gene>
<comment type="similarity">
    <text evidence="1">Belongs to the polysaccharide synthase family.</text>
</comment>
<keyword evidence="3" id="KW-1133">Transmembrane helix</keyword>
<dbReference type="InterPro" id="IPR051203">
    <property type="entry name" value="Polysaccharide_Synthase-Rel"/>
</dbReference>
<feature type="region of interest" description="Disordered" evidence="2">
    <location>
        <begin position="659"/>
        <end position="684"/>
    </location>
</feature>
<dbReference type="InterPro" id="IPR036291">
    <property type="entry name" value="NAD(P)-bd_dom_sf"/>
</dbReference>
<comment type="caution">
    <text evidence="5">The sequence shown here is derived from an EMBL/GenBank/DDBJ whole genome shotgun (WGS) entry which is preliminary data.</text>
</comment>
<organism evidence="5 6">
    <name type="scientific">Sphingomonas aerophila</name>
    <dbReference type="NCBI Taxonomy" id="1344948"/>
    <lineage>
        <taxon>Bacteria</taxon>
        <taxon>Pseudomonadati</taxon>
        <taxon>Pseudomonadota</taxon>
        <taxon>Alphaproteobacteria</taxon>
        <taxon>Sphingomonadales</taxon>
        <taxon>Sphingomonadaceae</taxon>
        <taxon>Sphingomonas</taxon>
    </lineage>
</organism>
<protein>
    <submittedName>
        <fullName evidence="5">O-antigen biosynthesis protein WbqV</fullName>
    </submittedName>
</protein>
<proteinExistence type="inferred from homology"/>
<dbReference type="PANTHER" id="PTHR43318">
    <property type="entry name" value="UDP-N-ACETYLGLUCOSAMINE 4,6-DEHYDRATASE"/>
    <property type="match status" value="1"/>
</dbReference>
<dbReference type="Proteomes" id="UP000546200">
    <property type="component" value="Unassembled WGS sequence"/>
</dbReference>
<feature type="transmembrane region" description="Helical" evidence="3">
    <location>
        <begin position="86"/>
        <end position="106"/>
    </location>
</feature>
<dbReference type="AlphaFoldDB" id="A0A7W9ETM0"/>
<dbReference type="PANTHER" id="PTHR43318:SF1">
    <property type="entry name" value="POLYSACCHARIDE BIOSYNTHESIS PROTEIN EPSC-RELATED"/>
    <property type="match status" value="1"/>
</dbReference>
<keyword evidence="6" id="KW-1185">Reference proteome</keyword>
<evidence type="ECO:0000313" key="5">
    <source>
        <dbReference type="EMBL" id="MBB5714291.1"/>
    </source>
</evidence>
<dbReference type="CDD" id="cd05237">
    <property type="entry name" value="UDP_invert_4-6DH_SDR_e"/>
    <property type="match status" value="1"/>
</dbReference>
<keyword evidence="3" id="KW-0472">Membrane</keyword>
<keyword evidence="3" id="KW-0812">Transmembrane</keyword>
<evidence type="ECO:0000256" key="3">
    <source>
        <dbReference type="SAM" id="Phobius"/>
    </source>
</evidence>
<feature type="domain" description="Polysaccharide biosynthesis protein CapD-like" evidence="4">
    <location>
        <begin position="312"/>
        <end position="603"/>
    </location>
</feature>
<reference evidence="5 6" key="1">
    <citation type="submission" date="2020-08" db="EMBL/GenBank/DDBJ databases">
        <title>Genomic Encyclopedia of Type Strains, Phase IV (KMG-IV): sequencing the most valuable type-strain genomes for metagenomic binning, comparative biology and taxonomic classification.</title>
        <authorList>
            <person name="Goeker M."/>
        </authorList>
    </citation>
    <scope>NUCLEOTIDE SEQUENCE [LARGE SCALE GENOMIC DNA]</scope>
    <source>
        <strain evidence="5 6">DSM 100044</strain>
    </source>
</reference>
<dbReference type="Gene3D" id="3.40.50.720">
    <property type="entry name" value="NAD(P)-binding Rossmann-like Domain"/>
    <property type="match status" value="2"/>
</dbReference>
<dbReference type="Pfam" id="PF02719">
    <property type="entry name" value="Polysacc_synt_2"/>
    <property type="match status" value="1"/>
</dbReference>
<sequence length="684" mass="74780">MAAMDENWLRVRRLSRRRIAYTAYDAAAITVALTGAVALRMNGQVPSGMMASLSHAIPIFLCSGLTIFHFTGLYSRIWRLASVSDVLRVAEAAMASVMVGVFALVITSDARWLPASVPVIDTLLLTTLLVAGRGWQRIVRESRRQLALGWSPIGRTTHRQDRVVSQQRALVVGRPEHVDLVLRHFEVSPDPAYRPVGILDVDSRDLDTRLRRVPILGGADAIEHVIDKLTARNERPSCIILAEGPDGFPGRTKVQLVTAAHALGLSVMRAPSPARIHEPFELEPINLADLLDRPQARLDESVVIRALQGRRVMVTGAGGTIGRELARQIAAAGPAELVLLDCGEFNLYSVDMEIRENYPDVSCKALLCSIRQRQHVMAVFQKHRPEYVFHAAALKHVPLVELNICAGVQTNVIGTRNVADAAKAAGVLAMVQVSTDKAVNPVGAMGATKRLGELYTQALDLEGAGLPDAPRFMTVRFGNVLGSSGSLIPLFERQLARRAPLTVTHPEITRYFMTVHEAVQLVLHSMARAMEGDLKRGRIVVLDMGDPVKIIDIARRMITLAGLVPDRDVPIEIVGLRPGEKLYEELFDEGEHRLPSAIDGVFEAEPLPVPLDTFKSSFARLEQAILMHDEDRVRELLFDMVDASRDTITATPRVVEAAYGPNPANDASPSITPRPAAMAGGPTR</sequence>
<evidence type="ECO:0000256" key="2">
    <source>
        <dbReference type="SAM" id="MobiDB-lite"/>
    </source>
</evidence>
<feature type="transmembrane region" description="Helical" evidence="3">
    <location>
        <begin position="21"/>
        <end position="41"/>
    </location>
</feature>
<feature type="transmembrane region" description="Helical" evidence="3">
    <location>
        <begin position="53"/>
        <end position="74"/>
    </location>
</feature>
<dbReference type="InterPro" id="IPR003869">
    <property type="entry name" value="Polysac_CapD-like"/>
</dbReference>
<dbReference type="EMBL" id="JACIJK010000003">
    <property type="protein sequence ID" value="MBB5714291.1"/>
    <property type="molecule type" value="Genomic_DNA"/>
</dbReference>
<evidence type="ECO:0000259" key="4">
    <source>
        <dbReference type="Pfam" id="PF02719"/>
    </source>
</evidence>
<name>A0A7W9ETM0_9SPHN</name>
<evidence type="ECO:0000313" key="6">
    <source>
        <dbReference type="Proteomes" id="UP000546200"/>
    </source>
</evidence>
<accession>A0A7W9ETM0</accession>